<dbReference type="EMBL" id="UINC01004307">
    <property type="protein sequence ID" value="SVA13355.1"/>
    <property type="molecule type" value="Genomic_DNA"/>
</dbReference>
<feature type="transmembrane region" description="Helical" evidence="1">
    <location>
        <begin position="249"/>
        <end position="274"/>
    </location>
</feature>
<keyword evidence="1" id="KW-0472">Membrane</keyword>
<reference evidence="2" key="1">
    <citation type="submission" date="2018-05" db="EMBL/GenBank/DDBJ databases">
        <authorList>
            <person name="Lanie J.A."/>
            <person name="Ng W.-L."/>
            <person name="Kazmierczak K.M."/>
            <person name="Andrzejewski T.M."/>
            <person name="Davidsen T.M."/>
            <person name="Wayne K.J."/>
            <person name="Tettelin H."/>
            <person name="Glass J.I."/>
            <person name="Rusch D."/>
            <person name="Podicherti R."/>
            <person name="Tsui H.-C.T."/>
            <person name="Winkler M.E."/>
        </authorList>
    </citation>
    <scope>NUCLEOTIDE SEQUENCE</scope>
</reference>
<sequence>VSGATGLVYEVVWTRLLTLIMGNTHYSIATVLTAFMGGLALGSFVGGKIIDRDFNPLAAYAILEAGIGIYCLLIPLFIELAFPLFQWIYLNLGDSYTQTSLVRFLVCGVLLIIPATFMGATLPVLSKLVTRDENFIGKDVGTLYSINTFGAVVGALASAFVFMRFLGVQATISVAAAANICIALIIYFIFKPPLKERLSYLAPPSKEESASLQKRDLFILLSFAVTGLAALVYQVAWTRILSLLLGSSVYAFSLILAVFIFGLAVGTVTASNLLTRIRCLIKGYGISQIIIGFSALFIVPLFGRIPFVNRWVYENLGQQFQ</sequence>
<name>A0A381TB18_9ZZZZ</name>
<keyword evidence="1" id="KW-0812">Transmembrane</keyword>
<keyword evidence="1" id="KW-1133">Transmembrane helix</keyword>
<dbReference type="SUPFAM" id="SSF103473">
    <property type="entry name" value="MFS general substrate transporter"/>
    <property type="match status" value="1"/>
</dbReference>
<organism evidence="2">
    <name type="scientific">marine metagenome</name>
    <dbReference type="NCBI Taxonomy" id="408172"/>
    <lineage>
        <taxon>unclassified sequences</taxon>
        <taxon>metagenomes</taxon>
        <taxon>ecological metagenomes</taxon>
    </lineage>
</organism>
<feature type="transmembrane region" description="Helical" evidence="1">
    <location>
        <begin position="57"/>
        <end position="82"/>
    </location>
</feature>
<feature type="transmembrane region" description="Helical" evidence="1">
    <location>
        <begin position="286"/>
        <end position="307"/>
    </location>
</feature>
<dbReference type="InterPro" id="IPR036259">
    <property type="entry name" value="MFS_trans_sf"/>
</dbReference>
<feature type="transmembrane region" description="Helical" evidence="1">
    <location>
        <begin position="146"/>
        <end position="166"/>
    </location>
</feature>
<evidence type="ECO:0008006" key="3">
    <source>
        <dbReference type="Google" id="ProtNLM"/>
    </source>
</evidence>
<feature type="transmembrane region" description="Helical" evidence="1">
    <location>
        <begin position="102"/>
        <end position="125"/>
    </location>
</feature>
<dbReference type="AlphaFoldDB" id="A0A381TB18"/>
<dbReference type="Gene3D" id="1.20.1250.20">
    <property type="entry name" value="MFS general substrate transporter like domains"/>
    <property type="match status" value="1"/>
</dbReference>
<evidence type="ECO:0000256" key="1">
    <source>
        <dbReference type="SAM" id="Phobius"/>
    </source>
</evidence>
<feature type="transmembrane region" description="Helical" evidence="1">
    <location>
        <begin position="217"/>
        <end position="237"/>
    </location>
</feature>
<feature type="transmembrane region" description="Helical" evidence="1">
    <location>
        <begin position="172"/>
        <end position="190"/>
    </location>
</feature>
<feature type="non-terminal residue" evidence="2">
    <location>
        <position position="1"/>
    </location>
</feature>
<feature type="transmembrane region" description="Helical" evidence="1">
    <location>
        <begin position="26"/>
        <end position="45"/>
    </location>
</feature>
<evidence type="ECO:0000313" key="2">
    <source>
        <dbReference type="EMBL" id="SVA13355.1"/>
    </source>
</evidence>
<gene>
    <name evidence="2" type="ORF">METZ01_LOCUS66209</name>
</gene>
<proteinExistence type="predicted"/>
<protein>
    <recommendedName>
        <fullName evidence="3">Major facilitator superfamily (MFS) profile domain-containing protein</fullName>
    </recommendedName>
</protein>
<accession>A0A381TB18</accession>
<dbReference type="NCBIfam" id="NF037959">
    <property type="entry name" value="MFS_SpdSyn"/>
    <property type="match status" value="1"/>
</dbReference>
<feature type="non-terminal residue" evidence="2">
    <location>
        <position position="321"/>
    </location>
</feature>